<dbReference type="InterPro" id="IPR003115">
    <property type="entry name" value="ParB_N"/>
</dbReference>
<gene>
    <name evidence="5" type="ORF">IAD31_00895</name>
</gene>
<dbReference type="PANTHER" id="PTHR33375">
    <property type="entry name" value="CHROMOSOME-PARTITIONING PROTEIN PARB-RELATED"/>
    <property type="match status" value="1"/>
</dbReference>
<comment type="caution">
    <text evidence="5">The sequence shown here is derived from an EMBL/GenBank/DDBJ whole genome shotgun (WGS) entry which is preliminary data.</text>
</comment>
<evidence type="ECO:0000259" key="4">
    <source>
        <dbReference type="SMART" id="SM00470"/>
    </source>
</evidence>
<dbReference type="PANTHER" id="PTHR33375:SF1">
    <property type="entry name" value="CHROMOSOME-PARTITIONING PROTEIN PARB-RELATED"/>
    <property type="match status" value="1"/>
</dbReference>
<name>A0A9D0YST5_9FIRM</name>
<dbReference type="SUPFAM" id="SSF110849">
    <property type="entry name" value="ParB/Sulfiredoxin"/>
    <property type="match status" value="1"/>
</dbReference>
<dbReference type="AlphaFoldDB" id="A0A9D0YST5"/>
<evidence type="ECO:0000256" key="3">
    <source>
        <dbReference type="ARBA" id="ARBA00022971"/>
    </source>
</evidence>
<evidence type="ECO:0000313" key="5">
    <source>
        <dbReference type="EMBL" id="HIQ60148.1"/>
    </source>
</evidence>
<dbReference type="Gene3D" id="1.10.10.2830">
    <property type="match status" value="1"/>
</dbReference>
<feature type="non-terminal residue" evidence="5">
    <location>
        <position position="353"/>
    </location>
</feature>
<comment type="similarity">
    <text evidence="1">Belongs to the ParB family.</text>
</comment>
<dbReference type="GO" id="GO:0005694">
    <property type="term" value="C:chromosome"/>
    <property type="evidence" value="ECO:0007669"/>
    <property type="project" value="TreeGrafter"/>
</dbReference>
<evidence type="ECO:0000313" key="6">
    <source>
        <dbReference type="Proteomes" id="UP000886879"/>
    </source>
</evidence>
<reference evidence="5" key="1">
    <citation type="submission" date="2020-10" db="EMBL/GenBank/DDBJ databases">
        <authorList>
            <person name="Gilroy R."/>
        </authorList>
    </citation>
    <scope>NUCLEOTIDE SEQUENCE</scope>
    <source>
        <strain evidence="5">ChiGjej2B2-12916</strain>
    </source>
</reference>
<evidence type="ECO:0000256" key="2">
    <source>
        <dbReference type="ARBA" id="ARBA00010873"/>
    </source>
</evidence>
<dbReference type="Gene3D" id="3.90.1530.30">
    <property type="match status" value="1"/>
</dbReference>
<dbReference type="CDD" id="cd16407">
    <property type="entry name" value="ParB_N_like"/>
    <property type="match status" value="1"/>
</dbReference>
<protein>
    <submittedName>
        <fullName evidence="5">ParB/RepB/Spo0J family partition protein</fullName>
    </submittedName>
</protein>
<dbReference type="Proteomes" id="UP000886879">
    <property type="component" value="Unassembled WGS sequence"/>
</dbReference>
<comment type="similarity">
    <text evidence="2">Belongs to the MobA/MobL family.</text>
</comment>
<dbReference type="GO" id="GO:0007059">
    <property type="term" value="P:chromosome segregation"/>
    <property type="evidence" value="ECO:0007669"/>
    <property type="project" value="TreeGrafter"/>
</dbReference>
<dbReference type="InterPro" id="IPR004437">
    <property type="entry name" value="ParB/RepB/Spo0J"/>
</dbReference>
<feature type="domain" description="ParB-like N-terminal" evidence="4">
    <location>
        <begin position="1"/>
        <end position="91"/>
    </location>
</feature>
<keyword evidence="3" id="KW-0184">Conjugation</keyword>
<dbReference type="SUPFAM" id="SSF109709">
    <property type="entry name" value="KorB DNA-binding domain-like"/>
    <property type="match status" value="1"/>
</dbReference>
<dbReference type="NCBIfam" id="TIGR00180">
    <property type="entry name" value="parB_part"/>
    <property type="match status" value="1"/>
</dbReference>
<dbReference type="Pfam" id="PF03389">
    <property type="entry name" value="MobA_MobL"/>
    <property type="match status" value="1"/>
</dbReference>
<sequence>MDIPLSDLHAFKGHPFKVLDDEKMMETVESVKQYGVLVPAIARPDPEGGYEIVSGHRRHRASQLAGMETMPVIVRDLDDDAAIIIMVDSNLQRETLLPSERAFAYKMKRDALNHQGATSPQLGEKLLTVEKIGLDAGDSKNQVLRYIRLTKLIPQLLDMVDVKKIAFNPAYELSFLAVEEQEQLLDAMESEQSTPSLSQAQRLKQLSQEGIRLPSGRYKTHKVDLTGWNDKGNALLWRKAWADISNAYLERAGRPERIDHRSNAERGIDELPTVHMGVAACQMEKKGIATEKGELNRNIRKANRLIREIRAQIGKLKEWIGELFKARETAPEQPPQSPGLANLLMKYLSVQRE</sequence>
<dbReference type="InterPro" id="IPR050336">
    <property type="entry name" value="Chromosome_partition/occlusion"/>
</dbReference>
<organism evidence="5 6">
    <name type="scientific">Candidatus Enterenecus faecium</name>
    <dbReference type="NCBI Taxonomy" id="2840780"/>
    <lineage>
        <taxon>Bacteria</taxon>
        <taxon>Bacillati</taxon>
        <taxon>Bacillota</taxon>
        <taxon>Clostridia</taxon>
        <taxon>Eubacteriales</taxon>
        <taxon>Candidatus Enterenecus</taxon>
    </lineage>
</organism>
<dbReference type="EMBL" id="DVFO01000008">
    <property type="protein sequence ID" value="HIQ60148.1"/>
    <property type="molecule type" value="Genomic_DNA"/>
</dbReference>
<reference evidence="5" key="2">
    <citation type="journal article" date="2021" name="PeerJ">
        <title>Extensive microbial diversity within the chicken gut microbiome revealed by metagenomics and culture.</title>
        <authorList>
            <person name="Gilroy R."/>
            <person name="Ravi A."/>
            <person name="Getino M."/>
            <person name="Pursley I."/>
            <person name="Horton D.L."/>
            <person name="Alikhan N.F."/>
            <person name="Baker D."/>
            <person name="Gharbi K."/>
            <person name="Hall N."/>
            <person name="Watson M."/>
            <person name="Adriaenssens E.M."/>
            <person name="Foster-Nyarko E."/>
            <person name="Jarju S."/>
            <person name="Secka A."/>
            <person name="Antonio M."/>
            <person name="Oren A."/>
            <person name="Chaudhuri R.R."/>
            <person name="La Ragione R."/>
            <person name="Hildebrand F."/>
            <person name="Pallen M.J."/>
        </authorList>
    </citation>
    <scope>NUCLEOTIDE SEQUENCE</scope>
    <source>
        <strain evidence="5">ChiGjej2B2-12916</strain>
    </source>
</reference>
<dbReference type="GO" id="GO:0003677">
    <property type="term" value="F:DNA binding"/>
    <property type="evidence" value="ECO:0007669"/>
    <property type="project" value="InterPro"/>
</dbReference>
<dbReference type="SMART" id="SM00470">
    <property type="entry name" value="ParB"/>
    <property type="match status" value="1"/>
</dbReference>
<evidence type="ECO:0000256" key="1">
    <source>
        <dbReference type="ARBA" id="ARBA00006295"/>
    </source>
</evidence>
<accession>A0A9D0YST5</accession>
<dbReference type="InterPro" id="IPR036086">
    <property type="entry name" value="ParB/Sulfiredoxin_sf"/>
</dbReference>
<proteinExistence type="inferred from homology"/>
<dbReference type="Pfam" id="PF02195">
    <property type="entry name" value="ParB_N"/>
    <property type="match status" value="1"/>
</dbReference>
<dbReference type="InterPro" id="IPR005053">
    <property type="entry name" value="MobA_MobL"/>
</dbReference>